<protein>
    <recommendedName>
        <fullName evidence="4">HNH endonuclease</fullName>
    </recommendedName>
</protein>
<reference evidence="2 3" key="1">
    <citation type="journal article" date="2014" name="ISME J.">
        <title>Candidatus Competibacter-lineage genomes retrieved from metagenomes reveal functional metabolic diversity.</title>
        <authorList>
            <person name="McIlroy S.J."/>
            <person name="Albertsen M."/>
            <person name="Andresen E.K."/>
            <person name="Saunders A.M."/>
            <person name="Kristiansen R."/>
            <person name="Stokholm-Bjerregaard M."/>
            <person name="Nielsen K.L."/>
            <person name="Nielsen P.H."/>
        </authorList>
    </citation>
    <scope>NUCLEOTIDE SEQUENCE [LARGE SCALE GENOMIC DNA]</scope>
    <source>
        <strain evidence="2 3">Run_B_J11</strain>
    </source>
</reference>
<feature type="region of interest" description="Disordered" evidence="1">
    <location>
        <begin position="52"/>
        <end position="74"/>
    </location>
</feature>
<evidence type="ECO:0000313" key="3">
    <source>
        <dbReference type="Proteomes" id="UP000019184"/>
    </source>
</evidence>
<organism evidence="2 3">
    <name type="scientific">Candidatus Contendobacter odensis Run_B_J11</name>
    <dbReference type="NCBI Taxonomy" id="1400861"/>
    <lineage>
        <taxon>Bacteria</taxon>
        <taxon>Pseudomonadati</taxon>
        <taxon>Pseudomonadota</taxon>
        <taxon>Gammaproteobacteria</taxon>
        <taxon>Candidatus Competibacteraceae</taxon>
        <taxon>Candidatus Contendibacter</taxon>
    </lineage>
</organism>
<proteinExistence type="predicted"/>
<accession>A0A7U7G8C0</accession>
<sequence length="74" mass="8112">MKAEVTQGRKIGSYLGRVAIRASGSFNLQTAQGVIQGMGYRYCKVIQRADGYGYSQPLNPKEAELRSARYPSPA</sequence>
<dbReference type="EMBL" id="CBTK010000024">
    <property type="protein sequence ID" value="CDH43351.1"/>
    <property type="molecule type" value="Genomic_DNA"/>
</dbReference>
<comment type="caution">
    <text evidence="2">The sequence shown here is derived from an EMBL/GenBank/DDBJ whole genome shotgun (WGS) entry which is preliminary data.</text>
</comment>
<evidence type="ECO:0000313" key="2">
    <source>
        <dbReference type="EMBL" id="CDH43351.1"/>
    </source>
</evidence>
<name>A0A7U7G8C0_9GAMM</name>
<dbReference type="Proteomes" id="UP000019184">
    <property type="component" value="Unassembled WGS sequence"/>
</dbReference>
<gene>
    <name evidence="2" type="ORF">BN874_120002</name>
</gene>
<dbReference type="AlphaFoldDB" id="A0A7U7G8C0"/>
<evidence type="ECO:0000256" key="1">
    <source>
        <dbReference type="SAM" id="MobiDB-lite"/>
    </source>
</evidence>
<keyword evidence="3" id="KW-1185">Reference proteome</keyword>
<evidence type="ECO:0008006" key="4">
    <source>
        <dbReference type="Google" id="ProtNLM"/>
    </source>
</evidence>